<dbReference type="GO" id="GO:1990451">
    <property type="term" value="P:cellular stress response to acidic pH"/>
    <property type="evidence" value="ECO:0007669"/>
    <property type="project" value="UniProtKB-UniRule"/>
</dbReference>
<keyword evidence="1" id="KW-0732">Signal</keyword>
<keyword evidence="3 4" id="KW-0143">Chaperone</keyword>
<dbReference type="Gene3D" id="1.10.890.10">
    <property type="entry name" value="HNS-dependent expression A"/>
    <property type="match status" value="1"/>
</dbReference>
<dbReference type="KEGG" id="efe:EFER_3034"/>
<keyword evidence="6" id="KW-1185">Reference proteome</keyword>
<reference evidence="6" key="1">
    <citation type="journal article" date="2009" name="PLoS Genet.">
        <title>Organised genome dynamics in the Escherichia coli species results in highly diverse adaptive paths.</title>
        <authorList>
            <person name="Touchon M."/>
            <person name="Hoede C."/>
            <person name="Tenaillon O."/>
            <person name="Barbe V."/>
            <person name="Baeriswyl S."/>
            <person name="Bidet P."/>
            <person name="Bingen E."/>
            <person name="Bonacorsi S."/>
            <person name="Bouchier C."/>
            <person name="Bouvet O."/>
            <person name="Calteau A."/>
            <person name="Chiapello H."/>
            <person name="Clermont O."/>
            <person name="Cruveiller S."/>
            <person name="Danchin A."/>
            <person name="Diard M."/>
            <person name="Dossat C."/>
            <person name="Karoui M.E."/>
            <person name="Frapy E."/>
            <person name="Garry L."/>
            <person name="Ghigo J.M."/>
            <person name="Gilles A.M."/>
            <person name="Johnson J."/>
            <person name="Le Bouguenec C."/>
            <person name="Lescat M."/>
            <person name="Mangenot S."/>
            <person name="Martinez-Jehanne V."/>
            <person name="Matic I."/>
            <person name="Nassif X."/>
            <person name="Oztas S."/>
            <person name="Petit M.A."/>
            <person name="Pichon C."/>
            <person name="Rouy Z."/>
            <person name="Ruf C.S."/>
            <person name="Schneider D."/>
            <person name="Tourret J."/>
            <person name="Vacherie B."/>
            <person name="Vallenet D."/>
            <person name="Medigue C."/>
            <person name="Rocha E.P.C."/>
            <person name="Denamur E."/>
        </authorList>
    </citation>
    <scope>NUCLEOTIDE SEQUENCE [LARGE SCALE GENOMIC DNA]</scope>
    <source>
        <strain evidence="6">ATCC 35469 / DSM 13698 / BCRC 15582 / CCUG 18766 / IAM 14443 / JCM 21226 / LMG 7866 / NBRC 102419 / NCTC 12128 / CDC 0568-73</strain>
    </source>
</reference>
<dbReference type="Pfam" id="PF06411">
    <property type="entry name" value="HdeA"/>
    <property type="match status" value="1"/>
</dbReference>
<dbReference type="EMBL" id="CU928158">
    <property type="protein sequence ID" value="CAQ90527.1"/>
    <property type="molecule type" value="Genomic_DNA"/>
</dbReference>
<evidence type="ECO:0000313" key="6">
    <source>
        <dbReference type="Proteomes" id="UP000000745"/>
    </source>
</evidence>
<comment type="similarity">
    <text evidence="4">Belongs to the HdeB family.</text>
</comment>
<organism evidence="5 6">
    <name type="scientific">Escherichia fergusonii (strain ATCC 35469 / DSM 13698 / CCUG 18766 / IAM 14443 / JCM 21226 / LMG 7866 / NBRC 102419 / NCTC 12128 / CDC 0568-73)</name>
    <dbReference type="NCBI Taxonomy" id="585054"/>
    <lineage>
        <taxon>Bacteria</taxon>
        <taxon>Pseudomonadati</taxon>
        <taxon>Pseudomonadota</taxon>
        <taxon>Gammaproteobacteria</taxon>
        <taxon>Enterobacterales</taxon>
        <taxon>Enterobacteriaceae</taxon>
        <taxon>Escherichia</taxon>
    </lineage>
</organism>
<keyword evidence="2 4" id="KW-0574">Periplasm</keyword>
<comment type="subcellular location">
    <subcellularLocation>
        <location evidence="4">Periplasm</location>
    </subcellularLocation>
</comment>
<sequence>MVFRQEEHPCILWIPSCLDVILERIGNDMKSLSLRKTLVFLGAVAALSLANAQSALAASEMPKDMSCQEFINLNPKAMTPVAWWMLHEETVYKGGDTVTLNETDLTQIPQVIEYCKKNPEKNLYTFKEKNANVLPN</sequence>
<name>B7LQG7_ESCF3</name>
<accession>B7LQG7</accession>
<evidence type="ECO:0000256" key="2">
    <source>
        <dbReference type="ARBA" id="ARBA00022764"/>
    </source>
</evidence>
<dbReference type="NCBIfam" id="NF008599">
    <property type="entry name" value="PRK11566.1"/>
    <property type="match status" value="1"/>
</dbReference>
<dbReference type="GO" id="GO:0051082">
    <property type="term" value="F:unfolded protein binding"/>
    <property type="evidence" value="ECO:0007669"/>
    <property type="project" value="InterPro"/>
</dbReference>
<dbReference type="GO" id="GO:0042597">
    <property type="term" value="C:periplasmic space"/>
    <property type="evidence" value="ECO:0007669"/>
    <property type="project" value="UniProtKB-SubCell"/>
</dbReference>
<proteinExistence type="inferred from homology"/>
<comment type="function">
    <text evidence="4">Required for optimal acid stress protection, which is important for survival of enteric bacteria in the acidic environment of the host stomach. Exhibits a chaperone-like activity at acidic pH by preventing the aggregation of many different periplasmic proteins.</text>
</comment>
<dbReference type="HAMAP" id="MF_00947">
    <property type="entry name" value="HdeB"/>
    <property type="match status" value="1"/>
</dbReference>
<dbReference type="InterPro" id="IPR010486">
    <property type="entry name" value="HNS-dep_expression_A/B"/>
</dbReference>
<gene>
    <name evidence="4 5" type="primary">hdeB</name>
    <name evidence="5" type="ordered locus">EFER_3034</name>
</gene>
<evidence type="ECO:0000256" key="1">
    <source>
        <dbReference type="ARBA" id="ARBA00022729"/>
    </source>
</evidence>
<dbReference type="InterPro" id="IPR028623">
    <property type="entry name" value="HdeB"/>
</dbReference>
<dbReference type="Proteomes" id="UP000000745">
    <property type="component" value="Chromosome"/>
</dbReference>
<evidence type="ECO:0000313" key="5">
    <source>
        <dbReference type="EMBL" id="CAQ90527.1"/>
    </source>
</evidence>
<dbReference type="InterPro" id="IPR038303">
    <property type="entry name" value="HdeA/HdeB_sf"/>
</dbReference>
<protein>
    <recommendedName>
        <fullName evidence="4">Acid stress chaperone HdeB</fullName>
    </recommendedName>
</protein>
<evidence type="ECO:0000256" key="4">
    <source>
        <dbReference type="HAMAP-Rule" id="MF_00947"/>
    </source>
</evidence>
<dbReference type="HOGENOM" id="CLU_149189_1_0_6"/>
<dbReference type="AlphaFoldDB" id="B7LQG7"/>
<evidence type="ECO:0000256" key="3">
    <source>
        <dbReference type="ARBA" id="ARBA00023186"/>
    </source>
</evidence>